<evidence type="ECO:0000256" key="1">
    <source>
        <dbReference type="ARBA" id="ARBA00006739"/>
    </source>
</evidence>
<evidence type="ECO:0000256" key="2">
    <source>
        <dbReference type="ARBA" id="ARBA00022676"/>
    </source>
</evidence>
<keyword evidence="4" id="KW-1133">Transmembrane helix</keyword>
<keyword evidence="6" id="KW-1185">Reference proteome</keyword>
<gene>
    <name evidence="5" type="ORF">PZE19_08905</name>
</gene>
<dbReference type="Pfam" id="PF13641">
    <property type="entry name" value="Glyco_tranf_2_3"/>
    <property type="match status" value="1"/>
</dbReference>
<dbReference type="SUPFAM" id="SSF53448">
    <property type="entry name" value="Nucleotide-diphospho-sugar transferases"/>
    <property type="match status" value="1"/>
</dbReference>
<evidence type="ECO:0000313" key="6">
    <source>
        <dbReference type="Proteomes" id="UP001216907"/>
    </source>
</evidence>
<keyword evidence="4" id="KW-0472">Membrane</keyword>
<dbReference type="PANTHER" id="PTHR43630">
    <property type="entry name" value="POLY-BETA-1,6-N-ACETYL-D-GLUCOSAMINE SYNTHASE"/>
    <property type="match status" value="1"/>
</dbReference>
<reference evidence="5 6" key="1">
    <citation type="submission" date="2023-03" db="EMBL/GenBank/DDBJ databases">
        <title>Paludisphaera mucosa sp. nov. a novel planctomycete from northern fen.</title>
        <authorList>
            <person name="Ivanova A."/>
        </authorList>
    </citation>
    <scope>NUCLEOTIDE SEQUENCE [LARGE SCALE GENOMIC DNA]</scope>
    <source>
        <strain evidence="5 6">Pla2</strain>
    </source>
</reference>
<feature type="transmembrane region" description="Helical" evidence="4">
    <location>
        <begin position="6"/>
        <end position="35"/>
    </location>
</feature>
<keyword evidence="2" id="KW-0328">Glycosyltransferase</keyword>
<feature type="transmembrane region" description="Helical" evidence="4">
    <location>
        <begin position="314"/>
        <end position="333"/>
    </location>
</feature>
<dbReference type="PANTHER" id="PTHR43630:SF1">
    <property type="entry name" value="POLY-BETA-1,6-N-ACETYL-D-GLUCOSAMINE SYNTHASE"/>
    <property type="match status" value="1"/>
</dbReference>
<evidence type="ECO:0000256" key="4">
    <source>
        <dbReference type="SAM" id="Phobius"/>
    </source>
</evidence>
<dbReference type="RefSeq" id="WP_277860234.1">
    <property type="nucleotide sequence ID" value="NZ_JARRAG010000001.1"/>
</dbReference>
<keyword evidence="4" id="KW-0812">Transmembrane</keyword>
<evidence type="ECO:0000256" key="3">
    <source>
        <dbReference type="ARBA" id="ARBA00022679"/>
    </source>
</evidence>
<dbReference type="Proteomes" id="UP001216907">
    <property type="component" value="Unassembled WGS sequence"/>
</dbReference>
<comment type="similarity">
    <text evidence="1">Belongs to the glycosyltransferase 2 family.</text>
</comment>
<dbReference type="InterPro" id="IPR029044">
    <property type="entry name" value="Nucleotide-diphossugar_trans"/>
</dbReference>
<proteinExistence type="inferred from homology"/>
<dbReference type="Gene3D" id="3.90.550.10">
    <property type="entry name" value="Spore Coat Polysaccharide Biosynthesis Protein SpsA, Chain A"/>
    <property type="match status" value="1"/>
</dbReference>
<dbReference type="CDD" id="cd06438">
    <property type="entry name" value="EpsO_like"/>
    <property type="match status" value="1"/>
</dbReference>
<dbReference type="EMBL" id="JARRAG010000001">
    <property type="protein sequence ID" value="MDG3003889.1"/>
    <property type="molecule type" value="Genomic_DNA"/>
</dbReference>
<accession>A0ABT6F8Y2</accession>
<name>A0ABT6F8Y2_9BACT</name>
<keyword evidence="3" id="KW-0808">Transferase</keyword>
<protein>
    <submittedName>
        <fullName evidence="5">Glycosyltransferase family 2 protein</fullName>
    </submittedName>
</protein>
<feature type="transmembrane region" description="Helical" evidence="4">
    <location>
        <begin position="366"/>
        <end position="385"/>
    </location>
</feature>
<comment type="caution">
    <text evidence="5">The sequence shown here is derived from an EMBL/GenBank/DDBJ whole genome shotgun (WGS) entry which is preliminary data.</text>
</comment>
<feature type="transmembrane region" description="Helical" evidence="4">
    <location>
        <begin position="339"/>
        <end position="359"/>
    </location>
</feature>
<organism evidence="5 6">
    <name type="scientific">Paludisphaera mucosa</name>
    <dbReference type="NCBI Taxonomy" id="3030827"/>
    <lineage>
        <taxon>Bacteria</taxon>
        <taxon>Pseudomonadati</taxon>
        <taxon>Planctomycetota</taxon>
        <taxon>Planctomycetia</taxon>
        <taxon>Isosphaerales</taxon>
        <taxon>Isosphaeraceae</taxon>
        <taxon>Paludisphaera</taxon>
    </lineage>
</organism>
<evidence type="ECO:0000313" key="5">
    <source>
        <dbReference type="EMBL" id="MDG3003889.1"/>
    </source>
</evidence>
<sequence length="407" mass="44830">MSLAGLFAVLVIGLNFVALPFLLMLLLSALAALFASRRTKLPASPESRFLIVIPAHDEREGIARTVQSCRAQAYPVELFQVLVIADNCTDETAAIAEAEGAEVVVRNTTDRRTKGYALEYLIERLQESGRFDRLDALVIIDADTVASADLLRKFDARIREGADWLQCYYTVANADASWRTRLMTYAFSLVNGVGPFGLDRLGLSSPLNGNGMGFTTRGLKRVPWKAYGLVEDYEYSWIVRMAGERIAFVPDAVVKATMLEQGGEAAAAQRRRWEFGRKEIKKRLFGEVLRDRRMGLFERLASAVELKTPPMMKLLAALTLLAFLNAAAAFAFADPLAHPASWVLLGSTLLMIAAVGLYALAPFAVFGLPLGYLATLAYIPIYAAWKLTVRLGDKPAEWVRTARTAGR</sequence>